<protein>
    <submittedName>
        <fullName evidence="2">Uncharacterized protein</fullName>
    </submittedName>
</protein>
<dbReference type="EMBL" id="KV425882">
    <property type="protein sequence ID" value="KZW04050.1"/>
    <property type="molecule type" value="Genomic_DNA"/>
</dbReference>
<feature type="compositionally biased region" description="Polar residues" evidence="1">
    <location>
        <begin position="109"/>
        <end position="138"/>
    </location>
</feature>
<sequence length="151" mass="15608">MNPAALAGAGHSEFTHGTAQAPGGPASFAAGQAQASRAAPAHNVHGTPARDRRESGVWTNPNAVKSTAQRQPFGAGKGIGISHPEASASTEEVEALLGVPMSRNQALPSRSFSFRSNPQSTPRVSGQNIIATPTSRRTTGGFRPARGFMPR</sequence>
<dbReference type="InParanoid" id="A0A166BU41"/>
<feature type="compositionally biased region" description="Low complexity" evidence="1">
    <location>
        <begin position="19"/>
        <end position="41"/>
    </location>
</feature>
<keyword evidence="3" id="KW-1185">Reference proteome</keyword>
<feature type="region of interest" description="Disordered" evidence="1">
    <location>
        <begin position="1"/>
        <end position="87"/>
    </location>
</feature>
<accession>A0A166BU41</accession>
<dbReference type="Proteomes" id="UP000077266">
    <property type="component" value="Unassembled WGS sequence"/>
</dbReference>
<evidence type="ECO:0000313" key="3">
    <source>
        <dbReference type="Proteomes" id="UP000077266"/>
    </source>
</evidence>
<gene>
    <name evidence="2" type="ORF">EXIGLDRAFT_12985</name>
</gene>
<reference evidence="2 3" key="1">
    <citation type="journal article" date="2016" name="Mol. Biol. Evol.">
        <title>Comparative Genomics of Early-Diverging Mushroom-Forming Fungi Provides Insights into the Origins of Lignocellulose Decay Capabilities.</title>
        <authorList>
            <person name="Nagy L.G."/>
            <person name="Riley R."/>
            <person name="Tritt A."/>
            <person name="Adam C."/>
            <person name="Daum C."/>
            <person name="Floudas D."/>
            <person name="Sun H."/>
            <person name="Yadav J.S."/>
            <person name="Pangilinan J."/>
            <person name="Larsson K.H."/>
            <person name="Matsuura K."/>
            <person name="Barry K."/>
            <person name="Labutti K."/>
            <person name="Kuo R."/>
            <person name="Ohm R.A."/>
            <person name="Bhattacharya S.S."/>
            <person name="Shirouzu T."/>
            <person name="Yoshinaga Y."/>
            <person name="Martin F.M."/>
            <person name="Grigoriev I.V."/>
            <person name="Hibbett D.S."/>
        </authorList>
    </citation>
    <scope>NUCLEOTIDE SEQUENCE [LARGE SCALE GENOMIC DNA]</scope>
    <source>
        <strain evidence="2 3">HHB12029</strain>
    </source>
</reference>
<name>A0A166BU41_EXIGL</name>
<evidence type="ECO:0000256" key="1">
    <source>
        <dbReference type="SAM" id="MobiDB-lite"/>
    </source>
</evidence>
<feature type="compositionally biased region" description="Polar residues" evidence="1">
    <location>
        <begin position="57"/>
        <end position="70"/>
    </location>
</feature>
<feature type="region of interest" description="Disordered" evidence="1">
    <location>
        <begin position="109"/>
        <end position="151"/>
    </location>
</feature>
<organism evidence="2 3">
    <name type="scientific">Exidia glandulosa HHB12029</name>
    <dbReference type="NCBI Taxonomy" id="1314781"/>
    <lineage>
        <taxon>Eukaryota</taxon>
        <taxon>Fungi</taxon>
        <taxon>Dikarya</taxon>
        <taxon>Basidiomycota</taxon>
        <taxon>Agaricomycotina</taxon>
        <taxon>Agaricomycetes</taxon>
        <taxon>Auriculariales</taxon>
        <taxon>Exidiaceae</taxon>
        <taxon>Exidia</taxon>
    </lineage>
</organism>
<evidence type="ECO:0000313" key="2">
    <source>
        <dbReference type="EMBL" id="KZW04050.1"/>
    </source>
</evidence>
<dbReference type="AlphaFoldDB" id="A0A166BU41"/>
<proteinExistence type="predicted"/>